<keyword evidence="3" id="KW-1185">Reference proteome</keyword>
<name>A0A4R1Z3E9_9RHOB</name>
<sequence length="95" mass="11000">MERLKKMPVHTRLFCRGAAYYHCAVLPQDMADTNGKAEETFSLRTRDEAEAVRRVRVATLEVDRKFDDCRLRLAHRQGPMLRVLTPDRSVANPMI</sequence>
<proteinExistence type="predicted"/>
<feature type="domain" description="DUF6538" evidence="1">
    <location>
        <begin position="13"/>
        <end position="70"/>
    </location>
</feature>
<evidence type="ECO:0000313" key="2">
    <source>
        <dbReference type="EMBL" id="TCM88149.1"/>
    </source>
</evidence>
<reference evidence="2 3" key="1">
    <citation type="submission" date="2019-03" db="EMBL/GenBank/DDBJ databases">
        <title>Genomic Encyclopedia of Type Strains, Phase IV (KMG-IV): sequencing the most valuable type-strain genomes for metagenomic binning, comparative biology and taxonomic classification.</title>
        <authorList>
            <person name="Goeker M."/>
        </authorList>
    </citation>
    <scope>NUCLEOTIDE SEQUENCE [LARGE SCALE GENOMIC DNA]</scope>
    <source>
        <strain evidence="2 3">DSM 21153</strain>
    </source>
</reference>
<dbReference type="Pfam" id="PF20172">
    <property type="entry name" value="DUF6538"/>
    <property type="match status" value="1"/>
</dbReference>
<dbReference type="AlphaFoldDB" id="A0A4R1Z3E9"/>
<evidence type="ECO:0000313" key="3">
    <source>
        <dbReference type="Proteomes" id="UP000295277"/>
    </source>
</evidence>
<dbReference type="InterPro" id="IPR046668">
    <property type="entry name" value="DUF6538"/>
</dbReference>
<comment type="caution">
    <text evidence="2">The sequence shown here is derived from an EMBL/GenBank/DDBJ whole genome shotgun (WGS) entry which is preliminary data.</text>
</comment>
<organism evidence="2 3">
    <name type="scientific">Rhodovulum steppense</name>
    <dbReference type="NCBI Taxonomy" id="540251"/>
    <lineage>
        <taxon>Bacteria</taxon>
        <taxon>Pseudomonadati</taxon>
        <taxon>Pseudomonadota</taxon>
        <taxon>Alphaproteobacteria</taxon>
        <taxon>Rhodobacterales</taxon>
        <taxon>Paracoccaceae</taxon>
        <taxon>Rhodovulum</taxon>
    </lineage>
</organism>
<accession>A0A4R1Z3E9</accession>
<gene>
    <name evidence="2" type="ORF">EV216_101161</name>
</gene>
<dbReference type="EMBL" id="SLVM01000001">
    <property type="protein sequence ID" value="TCM88149.1"/>
    <property type="molecule type" value="Genomic_DNA"/>
</dbReference>
<dbReference type="Proteomes" id="UP000295277">
    <property type="component" value="Unassembled WGS sequence"/>
</dbReference>
<evidence type="ECO:0000259" key="1">
    <source>
        <dbReference type="Pfam" id="PF20172"/>
    </source>
</evidence>
<protein>
    <recommendedName>
        <fullName evidence="1">DUF6538 domain-containing protein</fullName>
    </recommendedName>
</protein>